<dbReference type="Gene3D" id="1.10.510.10">
    <property type="entry name" value="Transferase(Phosphotransferase) domain 1"/>
    <property type="match status" value="1"/>
</dbReference>
<reference evidence="1" key="1">
    <citation type="submission" date="2010-05" db="EMBL/GenBank/DDBJ databases">
        <title>The Genome Sequence of Magnaporthe poae strain ATCC 64411.</title>
        <authorList>
            <consortium name="The Broad Institute Genome Sequencing Platform"/>
            <consortium name="Broad Institute Genome Sequencing Center for Infectious Disease"/>
            <person name="Ma L.-J."/>
            <person name="Dead R."/>
            <person name="Young S."/>
            <person name="Zeng Q."/>
            <person name="Koehrsen M."/>
            <person name="Alvarado L."/>
            <person name="Berlin A."/>
            <person name="Chapman S.B."/>
            <person name="Chen Z."/>
            <person name="Freedman E."/>
            <person name="Gellesch M."/>
            <person name="Goldberg J."/>
            <person name="Griggs A."/>
            <person name="Gujja S."/>
            <person name="Heilman E.R."/>
            <person name="Heiman D."/>
            <person name="Hepburn T."/>
            <person name="Howarth C."/>
            <person name="Jen D."/>
            <person name="Larson L."/>
            <person name="Mehta T."/>
            <person name="Neiman D."/>
            <person name="Pearson M."/>
            <person name="Roberts A."/>
            <person name="Saif S."/>
            <person name="Shea T."/>
            <person name="Shenoy N."/>
            <person name="Sisk P."/>
            <person name="Stolte C."/>
            <person name="Sykes S."/>
            <person name="Walk T."/>
            <person name="White J."/>
            <person name="Yandava C."/>
            <person name="Haas B."/>
            <person name="Nusbaum C."/>
            <person name="Birren B."/>
        </authorList>
    </citation>
    <scope>NUCLEOTIDE SEQUENCE</scope>
    <source>
        <strain evidence="1">ATCC 64411</strain>
    </source>
</reference>
<gene>
    <name evidence="1" type="ORF">MAPG_02331</name>
</gene>
<sequence length="376" mass="41216">MLPVSVNRLLLVRTTTSPTSSGSIFTLLLGYEGFSTSWLCRDEKSQAYVALKVGTADSASDGHEMLDSLNRPFSRNDEPGRSMIPKVLDRFTIEGPDGRHPCFAYPLASCSIQEALDPSPPFPIDTARSLAAQIMLALHPLQGCRPRRPASRELCLTTNDLDQLTVDELYAKHPLILTKPIVRHGRTAAGPRRPASRHLLGLAREAAERLPPYTNHALLSPSLTPEAVHDKGRCLSFSSDIWALACNKWAIFGIARLSQDGWDPSGDEMTWQWVLTLGKLSSEWRDKWEARSRQFAEDGAITPDGYPMPGSPFTFDDLFADFHPEESAGMRPRCLRRRRSTRLQGHAAANAAVQARVAPDDGGAAPVRVGGQVGAA</sequence>
<organism evidence="2 3">
    <name type="scientific">Magnaporthiopsis poae (strain ATCC 64411 / 73-15)</name>
    <name type="common">Kentucky bluegrass fungus</name>
    <name type="synonym">Magnaporthe poae</name>
    <dbReference type="NCBI Taxonomy" id="644358"/>
    <lineage>
        <taxon>Eukaryota</taxon>
        <taxon>Fungi</taxon>
        <taxon>Dikarya</taxon>
        <taxon>Ascomycota</taxon>
        <taxon>Pezizomycotina</taxon>
        <taxon>Sordariomycetes</taxon>
        <taxon>Sordariomycetidae</taxon>
        <taxon>Magnaporthales</taxon>
        <taxon>Magnaporthaceae</taxon>
        <taxon>Magnaporthiopsis</taxon>
    </lineage>
</organism>
<dbReference type="GO" id="GO:0016301">
    <property type="term" value="F:kinase activity"/>
    <property type="evidence" value="ECO:0007669"/>
    <property type="project" value="UniProtKB-KW"/>
</dbReference>
<dbReference type="InterPro" id="IPR011009">
    <property type="entry name" value="Kinase-like_dom_sf"/>
</dbReference>
<dbReference type="OMA" id="WWTAWEA"/>
<dbReference type="VEuPathDB" id="FungiDB:MAPG_02331"/>
<reference evidence="2" key="4">
    <citation type="journal article" date="2015" name="G3 (Bethesda)">
        <title>Genome sequences of three phytopathogenic species of the Magnaporthaceae family of fungi.</title>
        <authorList>
            <person name="Okagaki L.H."/>
            <person name="Nunes C.C."/>
            <person name="Sailsbery J."/>
            <person name="Clay B."/>
            <person name="Brown D."/>
            <person name="John T."/>
            <person name="Oh Y."/>
            <person name="Young N."/>
            <person name="Fitzgerald M."/>
            <person name="Haas B.J."/>
            <person name="Zeng Q."/>
            <person name="Young S."/>
            <person name="Adiconis X."/>
            <person name="Fan L."/>
            <person name="Levin J.Z."/>
            <person name="Mitchell T.K."/>
            <person name="Okubara P.A."/>
            <person name="Farman M.L."/>
            <person name="Kohn L.M."/>
            <person name="Birren B."/>
            <person name="Ma L.-J."/>
            <person name="Dean R.A."/>
        </authorList>
    </citation>
    <scope>NUCLEOTIDE SEQUENCE</scope>
    <source>
        <strain evidence="2">ATCC 64411 / 73-15</strain>
    </source>
</reference>
<keyword evidence="1" id="KW-0418">Kinase</keyword>
<reference evidence="2" key="5">
    <citation type="submission" date="2015-06" db="UniProtKB">
        <authorList>
            <consortium name="EnsemblFungi"/>
        </authorList>
    </citation>
    <scope>IDENTIFICATION</scope>
    <source>
        <strain evidence="2">ATCC 64411</strain>
    </source>
</reference>
<evidence type="ECO:0000313" key="3">
    <source>
        <dbReference type="Proteomes" id="UP000011715"/>
    </source>
</evidence>
<evidence type="ECO:0000313" key="1">
    <source>
        <dbReference type="EMBL" id="KLU83267.1"/>
    </source>
</evidence>
<dbReference type="OrthoDB" id="5979581at2759"/>
<keyword evidence="1" id="KW-0808">Transferase</keyword>
<dbReference type="EMBL" id="ADBL01000588">
    <property type="status" value="NOT_ANNOTATED_CDS"/>
    <property type="molecule type" value="Genomic_DNA"/>
</dbReference>
<dbReference type="EnsemblFungi" id="MAPG_02331T0">
    <property type="protein sequence ID" value="MAPG_02331T0"/>
    <property type="gene ID" value="MAPG_02331"/>
</dbReference>
<dbReference type="EMBL" id="GL876967">
    <property type="protein sequence ID" value="KLU83267.1"/>
    <property type="molecule type" value="Genomic_DNA"/>
</dbReference>
<reference evidence="3" key="2">
    <citation type="submission" date="2010-05" db="EMBL/GenBank/DDBJ databases">
        <title>The genome sequence of Magnaporthe poae strain ATCC 64411.</title>
        <authorList>
            <person name="Ma L.-J."/>
            <person name="Dead R."/>
            <person name="Young S."/>
            <person name="Zeng Q."/>
            <person name="Koehrsen M."/>
            <person name="Alvarado L."/>
            <person name="Berlin A."/>
            <person name="Chapman S.B."/>
            <person name="Chen Z."/>
            <person name="Freedman E."/>
            <person name="Gellesch M."/>
            <person name="Goldberg J."/>
            <person name="Griggs A."/>
            <person name="Gujja S."/>
            <person name="Heilman E.R."/>
            <person name="Heiman D."/>
            <person name="Hepburn T."/>
            <person name="Howarth C."/>
            <person name="Jen D."/>
            <person name="Larson L."/>
            <person name="Mehta T."/>
            <person name="Neiman D."/>
            <person name="Pearson M."/>
            <person name="Roberts A."/>
            <person name="Saif S."/>
            <person name="Shea T."/>
            <person name="Shenoy N."/>
            <person name="Sisk P."/>
            <person name="Stolte C."/>
            <person name="Sykes S."/>
            <person name="Walk T."/>
            <person name="White J."/>
            <person name="Yandava C."/>
            <person name="Haas B."/>
            <person name="Nusbaum C."/>
            <person name="Birren B."/>
        </authorList>
    </citation>
    <scope>NUCLEOTIDE SEQUENCE [LARGE SCALE GENOMIC DNA]</scope>
    <source>
        <strain evidence="3">ATCC 64411 / 73-15</strain>
    </source>
</reference>
<accession>A0A0C4DR30</accession>
<reference evidence="1" key="3">
    <citation type="submission" date="2011-03" db="EMBL/GenBank/DDBJ databases">
        <title>Annotation of Magnaporthe poae ATCC 64411.</title>
        <authorList>
            <person name="Ma L.-J."/>
            <person name="Dead R."/>
            <person name="Young S.K."/>
            <person name="Zeng Q."/>
            <person name="Gargeya S."/>
            <person name="Fitzgerald M."/>
            <person name="Haas B."/>
            <person name="Abouelleil A."/>
            <person name="Alvarado L."/>
            <person name="Arachchi H.M."/>
            <person name="Berlin A."/>
            <person name="Brown A."/>
            <person name="Chapman S.B."/>
            <person name="Chen Z."/>
            <person name="Dunbar C."/>
            <person name="Freedman E."/>
            <person name="Gearin G."/>
            <person name="Gellesch M."/>
            <person name="Goldberg J."/>
            <person name="Griggs A."/>
            <person name="Gujja S."/>
            <person name="Heiman D."/>
            <person name="Howarth C."/>
            <person name="Larson L."/>
            <person name="Lui A."/>
            <person name="MacDonald P.J.P."/>
            <person name="Mehta T."/>
            <person name="Montmayeur A."/>
            <person name="Murphy C."/>
            <person name="Neiman D."/>
            <person name="Pearson M."/>
            <person name="Priest M."/>
            <person name="Roberts A."/>
            <person name="Saif S."/>
            <person name="Shea T."/>
            <person name="Shenoy N."/>
            <person name="Sisk P."/>
            <person name="Stolte C."/>
            <person name="Sykes S."/>
            <person name="Yandava C."/>
            <person name="Wortman J."/>
            <person name="Nusbaum C."/>
            <person name="Birren B."/>
        </authorList>
    </citation>
    <scope>NUCLEOTIDE SEQUENCE</scope>
    <source>
        <strain evidence="1">ATCC 64411</strain>
    </source>
</reference>
<dbReference type="Gene3D" id="3.30.200.20">
    <property type="entry name" value="Phosphorylase Kinase, domain 1"/>
    <property type="match status" value="1"/>
</dbReference>
<dbReference type="Proteomes" id="UP000011715">
    <property type="component" value="Unassembled WGS sequence"/>
</dbReference>
<keyword evidence="3" id="KW-1185">Reference proteome</keyword>
<proteinExistence type="predicted"/>
<name>A0A0C4DR30_MAGP6</name>
<dbReference type="eggNOG" id="KOG1290">
    <property type="taxonomic scope" value="Eukaryota"/>
</dbReference>
<protein>
    <submittedName>
        <fullName evidence="1">Protein kinase domain-containing protein</fullName>
    </submittedName>
</protein>
<dbReference type="AlphaFoldDB" id="A0A0C4DR30"/>
<evidence type="ECO:0000313" key="2">
    <source>
        <dbReference type="EnsemblFungi" id="MAPG_02331T0"/>
    </source>
</evidence>
<dbReference type="STRING" id="644358.A0A0C4DR30"/>
<dbReference type="SUPFAM" id="SSF56112">
    <property type="entry name" value="Protein kinase-like (PK-like)"/>
    <property type="match status" value="1"/>
</dbReference>